<evidence type="ECO:0000256" key="1">
    <source>
        <dbReference type="ARBA" id="ARBA00004606"/>
    </source>
</evidence>
<dbReference type="GO" id="GO:0006004">
    <property type="term" value="P:fucose metabolic process"/>
    <property type="evidence" value="ECO:0007669"/>
    <property type="project" value="UniProtKB-KW"/>
</dbReference>
<sequence>METFTRKKPIDDTFEKRLSMLCWIKEALPHSVTEVTDANLLEENFSAERDVDCTVELPENRLDITNVLGALQNVKTKFERSWQEPGSWKPDESNGYILVSANGGLNQQRAAICNAVAVASLLNATLVLPRFLYSNVWKDPSQFGDIYQEEHFMNMLKDEIIIIKELPPYMESIDIEAIGSLRLRCKCNFHALKFVPKIQQAGALLVRRIRKYDSERSMLDEQLLGNFIPNFPSEHQNIARGLSSYLALHLRFEEYMVAYSQCDFGGGKDERKELQAYREIHFPLLMERLIKSKPISPVELRKLGRCPLTPEEAALLLSGLGFKGGTYIYLAGSCIYGGKSRMHPFTSLYPNLVTKETLLTPNELEPFRKFSSQMAALDFIACATTDVFAMTDSGSQLSSLVSGFRTYHGGGHAPNLCPHKKRFAAILWENGTIEWNNFEDRVRKMIEEGQRARVRGFGQSIYRQPRCPECIGKPINSWRRDAFENGNSSTFLQQDVENGDYSPRRDAAVGGRAFPRKEFYGGPGFMSARTYYKTEILEPHMDEFSHARGQRWNLSGDGDNYGRNVEMESDFHENLSERYPDVGWAQGRYHGNPYPSYNDRLYQNPEADGVSSFGRCENEHPDPSTYHENEMEYSRAERSESTRHTGFESSHQGIRGQPVDVDAPLQSGIVRVFEQPGIEAPSDEDDFIEVRSKKQMLNDRREQREKEIKAKSRVTKMPRKPQPTSQSTFVSAISNIASGFRFDSKNNVQTSMGSWGNSRLNQQVCDAIGVYLTCVRM</sequence>
<evidence type="ECO:0000256" key="9">
    <source>
        <dbReference type="ARBA" id="ARBA00023180"/>
    </source>
</evidence>
<dbReference type="Pfam" id="PF10250">
    <property type="entry name" value="O-FucT"/>
    <property type="match status" value="1"/>
</dbReference>
<dbReference type="GO" id="GO:0016020">
    <property type="term" value="C:membrane"/>
    <property type="evidence" value="ECO:0007669"/>
    <property type="project" value="UniProtKB-SubCell"/>
</dbReference>
<evidence type="ECO:0000256" key="2">
    <source>
        <dbReference type="ARBA" id="ARBA00004881"/>
    </source>
</evidence>
<keyword evidence="11" id="KW-0119">Carbohydrate metabolism</keyword>
<proteinExistence type="inferred from homology"/>
<keyword evidence="7" id="KW-1133">Transmembrane helix</keyword>
<protein>
    <recommendedName>
        <fullName evidence="12">O-fucosyltransferase family protein</fullName>
    </recommendedName>
</protein>
<evidence type="ECO:0000256" key="5">
    <source>
        <dbReference type="ARBA" id="ARBA00022679"/>
    </source>
</evidence>
<comment type="similarity">
    <text evidence="3">Belongs to the glycosyltransferase GT106 family.</text>
</comment>
<keyword evidence="5" id="KW-0808">Transferase</keyword>
<dbReference type="InterPro" id="IPR019378">
    <property type="entry name" value="GDP-Fuc_O-FucTrfase"/>
</dbReference>
<evidence type="ECO:0000256" key="13">
    <source>
        <dbReference type="SAM" id="MobiDB-lite"/>
    </source>
</evidence>
<dbReference type="PANTHER" id="PTHR31933:SF4">
    <property type="entry name" value="O-FUCOSYLTRANSFERASE 8"/>
    <property type="match status" value="1"/>
</dbReference>
<dbReference type="InterPro" id="IPR052272">
    <property type="entry name" value="GT106_glycosyltransferase"/>
</dbReference>
<dbReference type="CDD" id="cd11299">
    <property type="entry name" value="O-FucT_plant"/>
    <property type="match status" value="1"/>
</dbReference>
<keyword evidence="10" id="KW-0294">Fucose metabolism</keyword>
<feature type="region of interest" description="Disordered" evidence="13">
    <location>
        <begin position="613"/>
        <end position="660"/>
    </location>
</feature>
<dbReference type="EMBL" id="JAJSOW010000002">
    <property type="protein sequence ID" value="KAI9197778.1"/>
    <property type="molecule type" value="Genomic_DNA"/>
</dbReference>
<organism evidence="14 15">
    <name type="scientific">Acer negundo</name>
    <name type="common">Box elder</name>
    <dbReference type="NCBI Taxonomy" id="4023"/>
    <lineage>
        <taxon>Eukaryota</taxon>
        <taxon>Viridiplantae</taxon>
        <taxon>Streptophyta</taxon>
        <taxon>Embryophyta</taxon>
        <taxon>Tracheophyta</taxon>
        <taxon>Spermatophyta</taxon>
        <taxon>Magnoliopsida</taxon>
        <taxon>eudicotyledons</taxon>
        <taxon>Gunneridae</taxon>
        <taxon>Pentapetalae</taxon>
        <taxon>rosids</taxon>
        <taxon>malvids</taxon>
        <taxon>Sapindales</taxon>
        <taxon>Sapindaceae</taxon>
        <taxon>Hippocastanoideae</taxon>
        <taxon>Acereae</taxon>
        <taxon>Acer</taxon>
    </lineage>
</organism>
<reference evidence="14 15" key="1">
    <citation type="journal article" date="2022" name="Plant J.">
        <title>Strategies of tolerance reflected in two North American maple genomes.</title>
        <authorList>
            <person name="McEvoy S.L."/>
            <person name="Sezen U.U."/>
            <person name="Trouern-Trend A."/>
            <person name="McMahon S.M."/>
            <person name="Schaberg P.G."/>
            <person name="Yang J."/>
            <person name="Wegrzyn J.L."/>
            <person name="Swenson N.G."/>
        </authorList>
    </citation>
    <scope>NUCLEOTIDE SEQUENCE [LARGE SCALE GENOMIC DNA]</scope>
    <source>
        <strain evidence="14">91603</strain>
    </source>
</reference>
<gene>
    <name evidence="14" type="ORF">LWI28_004429</name>
</gene>
<evidence type="ECO:0000256" key="10">
    <source>
        <dbReference type="ARBA" id="ARBA00023253"/>
    </source>
</evidence>
<keyword evidence="4" id="KW-0328">Glycosyltransferase</keyword>
<feature type="compositionally biased region" description="Basic and acidic residues" evidence="13">
    <location>
        <begin position="616"/>
        <end position="646"/>
    </location>
</feature>
<dbReference type="GO" id="GO:0016757">
    <property type="term" value="F:glycosyltransferase activity"/>
    <property type="evidence" value="ECO:0007669"/>
    <property type="project" value="UniProtKB-KW"/>
</dbReference>
<keyword evidence="15" id="KW-1185">Reference proteome</keyword>
<evidence type="ECO:0000256" key="11">
    <source>
        <dbReference type="ARBA" id="ARBA00023277"/>
    </source>
</evidence>
<name>A0AAD5P2M5_ACENE</name>
<dbReference type="Proteomes" id="UP001064489">
    <property type="component" value="Chromosome 13"/>
</dbReference>
<keyword evidence="9" id="KW-0325">Glycoprotein</keyword>
<keyword evidence="6" id="KW-0812">Transmembrane</keyword>
<evidence type="ECO:0000313" key="14">
    <source>
        <dbReference type="EMBL" id="KAI9197778.1"/>
    </source>
</evidence>
<comment type="caution">
    <text evidence="14">The sequence shown here is derived from an EMBL/GenBank/DDBJ whole genome shotgun (WGS) entry which is preliminary data.</text>
</comment>
<dbReference type="InterPro" id="IPR024709">
    <property type="entry name" value="FucosylTrfase_pln"/>
</dbReference>
<comment type="subcellular location">
    <subcellularLocation>
        <location evidence="1">Membrane</location>
        <topology evidence="1">Single-pass type II membrane protein</topology>
    </subcellularLocation>
</comment>
<evidence type="ECO:0000313" key="15">
    <source>
        <dbReference type="Proteomes" id="UP001064489"/>
    </source>
</evidence>
<evidence type="ECO:0000256" key="3">
    <source>
        <dbReference type="ARBA" id="ARBA00007737"/>
    </source>
</evidence>
<dbReference type="AlphaFoldDB" id="A0AAD5P2M5"/>
<evidence type="ECO:0000256" key="8">
    <source>
        <dbReference type="ARBA" id="ARBA00023136"/>
    </source>
</evidence>
<evidence type="ECO:0000256" key="6">
    <source>
        <dbReference type="ARBA" id="ARBA00022692"/>
    </source>
</evidence>
<accession>A0AAD5P2M5</accession>
<dbReference type="PANTHER" id="PTHR31933">
    <property type="entry name" value="O-FUCOSYLTRANSFERASE 2-RELATED"/>
    <property type="match status" value="1"/>
</dbReference>
<keyword evidence="8" id="KW-0472">Membrane</keyword>
<evidence type="ECO:0000256" key="12">
    <source>
        <dbReference type="ARBA" id="ARBA00030350"/>
    </source>
</evidence>
<evidence type="ECO:0000256" key="7">
    <source>
        <dbReference type="ARBA" id="ARBA00022989"/>
    </source>
</evidence>
<comment type="pathway">
    <text evidence="2">Glycan metabolism.</text>
</comment>
<evidence type="ECO:0000256" key="4">
    <source>
        <dbReference type="ARBA" id="ARBA00022676"/>
    </source>
</evidence>